<evidence type="ECO:0000313" key="16">
    <source>
        <dbReference type="Proteomes" id="UP000475117"/>
    </source>
</evidence>
<feature type="region of interest" description="Disordered" evidence="13">
    <location>
        <begin position="307"/>
        <end position="329"/>
    </location>
</feature>
<dbReference type="PROSITE" id="PS51918">
    <property type="entry name" value="RADICAL_SAM"/>
    <property type="match status" value="1"/>
</dbReference>
<dbReference type="SFLD" id="SFLDS00029">
    <property type="entry name" value="Radical_SAM"/>
    <property type="match status" value="1"/>
</dbReference>
<keyword evidence="10 12" id="KW-0456">Lyase</keyword>
<keyword evidence="6 12" id="KW-0408">Iron</keyword>
<evidence type="ECO:0000313" key="15">
    <source>
        <dbReference type="EMBL" id="QQL44863.1"/>
    </source>
</evidence>
<evidence type="ECO:0000256" key="4">
    <source>
        <dbReference type="ARBA" id="ARBA00022723"/>
    </source>
</evidence>
<gene>
    <name evidence="12 15" type="primary">moaA</name>
    <name evidence="15" type="ORF">G3M56_013450</name>
</gene>
<feature type="binding site" evidence="12">
    <location>
        <position position="12"/>
    </location>
    <ligand>
        <name>[4Fe-4S] cluster</name>
        <dbReference type="ChEBI" id="CHEBI:49883"/>
        <label>1</label>
        <note>4Fe-4S-S-AdoMet</note>
    </ligand>
</feature>
<dbReference type="GO" id="GO:0046872">
    <property type="term" value="F:metal ion binding"/>
    <property type="evidence" value="ECO:0007669"/>
    <property type="project" value="UniProtKB-KW"/>
</dbReference>
<feature type="binding site" evidence="12">
    <location>
        <position position="18"/>
    </location>
    <ligand>
        <name>S-adenosyl-L-methionine</name>
        <dbReference type="ChEBI" id="CHEBI:59789"/>
    </ligand>
</feature>
<dbReference type="Pfam" id="PF06463">
    <property type="entry name" value="Mob_synth_C"/>
    <property type="match status" value="1"/>
</dbReference>
<evidence type="ECO:0000256" key="9">
    <source>
        <dbReference type="ARBA" id="ARBA00023150"/>
    </source>
</evidence>
<comment type="pathway">
    <text evidence="12">Cofactor biosynthesis; molybdopterin biosynthesis.</text>
</comment>
<dbReference type="PANTHER" id="PTHR22960:SF0">
    <property type="entry name" value="MOLYBDENUM COFACTOR BIOSYNTHESIS PROTEIN 1"/>
    <property type="match status" value="1"/>
</dbReference>
<keyword evidence="7 12" id="KW-0411">Iron-sulfur</keyword>
<dbReference type="PANTHER" id="PTHR22960">
    <property type="entry name" value="MOLYBDOPTERIN COFACTOR SYNTHESIS PROTEIN A"/>
    <property type="match status" value="1"/>
</dbReference>
<keyword evidence="16" id="KW-1185">Reference proteome</keyword>
<dbReference type="EC" id="4.1.99.22" evidence="1 12"/>
<dbReference type="GO" id="GO:0005525">
    <property type="term" value="F:GTP binding"/>
    <property type="evidence" value="ECO:0007669"/>
    <property type="project" value="UniProtKB-UniRule"/>
</dbReference>
<dbReference type="Pfam" id="PF04055">
    <property type="entry name" value="Radical_SAM"/>
    <property type="match status" value="1"/>
</dbReference>
<evidence type="ECO:0000256" key="8">
    <source>
        <dbReference type="ARBA" id="ARBA00023134"/>
    </source>
</evidence>
<feature type="domain" description="Radical SAM core" evidence="14">
    <location>
        <begin position="1"/>
        <end position="222"/>
    </location>
</feature>
<accession>A0A6B3LDK8</accession>
<dbReference type="SFLD" id="SFLDG01067">
    <property type="entry name" value="SPASM/twitch_domain_containing"/>
    <property type="match status" value="1"/>
</dbReference>
<comment type="function">
    <text evidence="12">Catalyzes the cyclization of GTP to (8S)-3',8-cyclo-7,8-dihydroguanosine 5'-triphosphate.</text>
</comment>
<dbReference type="SUPFAM" id="SSF102114">
    <property type="entry name" value="Radical SAM enzymes"/>
    <property type="match status" value="1"/>
</dbReference>
<comment type="similarity">
    <text evidence="12">Belongs to the radical SAM superfamily. MoaA family.</text>
</comment>
<evidence type="ECO:0000256" key="2">
    <source>
        <dbReference type="ARBA" id="ARBA00022485"/>
    </source>
</evidence>
<dbReference type="AlphaFoldDB" id="A0A6B3LDK8"/>
<feature type="binding site" evidence="12">
    <location>
        <position position="19"/>
    </location>
    <ligand>
        <name>[4Fe-4S] cluster</name>
        <dbReference type="ChEBI" id="CHEBI:49883"/>
        <label>1</label>
        <note>4Fe-4S-S-AdoMet</note>
    </ligand>
</feature>
<dbReference type="HAMAP" id="MF_01225_B">
    <property type="entry name" value="MoaA_B"/>
    <property type="match status" value="1"/>
</dbReference>
<dbReference type="KEGG" id="soa:G3M56_013450"/>
<dbReference type="Proteomes" id="UP000475117">
    <property type="component" value="Chromosome"/>
</dbReference>
<dbReference type="EMBL" id="CP066776">
    <property type="protein sequence ID" value="QQL44863.1"/>
    <property type="molecule type" value="Genomic_DNA"/>
</dbReference>
<evidence type="ECO:0000256" key="5">
    <source>
        <dbReference type="ARBA" id="ARBA00022741"/>
    </source>
</evidence>
<evidence type="ECO:0000256" key="3">
    <source>
        <dbReference type="ARBA" id="ARBA00022691"/>
    </source>
</evidence>
<keyword evidence="2 12" id="KW-0004">4Fe-4S</keyword>
<dbReference type="GO" id="GO:0061799">
    <property type="term" value="F:cyclic pyranopterin monophosphate synthase activity"/>
    <property type="evidence" value="ECO:0007669"/>
    <property type="project" value="TreeGrafter"/>
</dbReference>
<dbReference type="SFLD" id="SFLDG01386">
    <property type="entry name" value="main_SPASM_domain-containing"/>
    <property type="match status" value="1"/>
</dbReference>
<comment type="catalytic activity">
    <reaction evidence="11 12">
        <text>GTP + AH2 + S-adenosyl-L-methionine = (8S)-3',8-cyclo-7,8-dihydroguanosine 5'-triphosphate + 5'-deoxyadenosine + L-methionine + A + H(+)</text>
        <dbReference type="Rhea" id="RHEA:49576"/>
        <dbReference type="ChEBI" id="CHEBI:13193"/>
        <dbReference type="ChEBI" id="CHEBI:15378"/>
        <dbReference type="ChEBI" id="CHEBI:17319"/>
        <dbReference type="ChEBI" id="CHEBI:17499"/>
        <dbReference type="ChEBI" id="CHEBI:37565"/>
        <dbReference type="ChEBI" id="CHEBI:57844"/>
        <dbReference type="ChEBI" id="CHEBI:59789"/>
        <dbReference type="ChEBI" id="CHEBI:131766"/>
        <dbReference type="EC" id="4.1.99.22"/>
    </reaction>
</comment>
<feature type="binding site" evidence="12">
    <location>
        <position position="5"/>
    </location>
    <ligand>
        <name>GTP</name>
        <dbReference type="ChEBI" id="CHEBI:37565"/>
    </ligand>
</feature>
<feature type="binding site" evidence="12">
    <location>
        <position position="16"/>
    </location>
    <ligand>
        <name>[4Fe-4S] cluster</name>
        <dbReference type="ChEBI" id="CHEBI:49883"/>
        <label>1</label>
        <note>4Fe-4S-S-AdoMet</note>
    </ligand>
</feature>
<dbReference type="SFLD" id="SFLDG01383">
    <property type="entry name" value="cyclic_pyranopterin_phosphate"/>
    <property type="match status" value="1"/>
</dbReference>
<evidence type="ECO:0000256" key="1">
    <source>
        <dbReference type="ARBA" id="ARBA00012167"/>
    </source>
</evidence>
<protein>
    <recommendedName>
        <fullName evidence="1 12">GTP 3',8-cyclase</fullName>
        <ecNumber evidence="1 12">4.1.99.22</ecNumber>
    </recommendedName>
    <alternativeName>
        <fullName evidence="12">Molybdenum cofactor biosynthesis protein A</fullName>
    </alternativeName>
</protein>
<dbReference type="InterPro" id="IPR058240">
    <property type="entry name" value="rSAM_sf"/>
</dbReference>
<dbReference type="GO" id="GO:0006777">
    <property type="term" value="P:Mo-molybdopterin cofactor biosynthetic process"/>
    <property type="evidence" value="ECO:0007669"/>
    <property type="project" value="UniProtKB-UniRule"/>
</dbReference>
<feature type="binding site" evidence="12">
    <location>
        <position position="252"/>
    </location>
    <ligand>
        <name>[4Fe-4S] cluster</name>
        <dbReference type="ChEBI" id="CHEBI:49883"/>
        <label>2</label>
        <note>4Fe-4S-substrate</note>
    </ligand>
</feature>
<evidence type="ECO:0000256" key="10">
    <source>
        <dbReference type="ARBA" id="ARBA00023239"/>
    </source>
</evidence>
<keyword evidence="5 12" id="KW-0547">Nucleotide-binding</keyword>
<evidence type="ECO:0000256" key="11">
    <source>
        <dbReference type="ARBA" id="ARBA00048697"/>
    </source>
</evidence>
<feature type="binding site" evidence="12">
    <location>
        <position position="63"/>
    </location>
    <ligand>
        <name>S-adenosyl-L-methionine</name>
        <dbReference type="ChEBI" id="CHEBI:59789"/>
    </ligand>
</feature>
<feature type="compositionally biased region" description="Basic and acidic residues" evidence="13">
    <location>
        <begin position="307"/>
        <end position="323"/>
    </location>
</feature>
<dbReference type="InterPro" id="IPR040064">
    <property type="entry name" value="MoaA-like"/>
</dbReference>
<dbReference type="GO" id="GO:0061798">
    <property type="term" value="F:GTP 3',8'-cyclase activity"/>
    <property type="evidence" value="ECO:0007669"/>
    <property type="project" value="UniProtKB-UniRule"/>
</dbReference>
<feature type="binding site" evidence="12">
    <location>
        <position position="152"/>
    </location>
    <ligand>
        <name>GTP</name>
        <dbReference type="ChEBI" id="CHEBI:37565"/>
    </ligand>
</feature>
<dbReference type="CDD" id="cd21117">
    <property type="entry name" value="Twitch_MoaA"/>
    <property type="match status" value="1"/>
</dbReference>
<evidence type="ECO:0000256" key="6">
    <source>
        <dbReference type="ARBA" id="ARBA00023004"/>
    </source>
</evidence>
<dbReference type="SMART" id="SM00729">
    <property type="entry name" value="Elp3"/>
    <property type="match status" value="1"/>
</dbReference>
<proteinExistence type="inferred from homology"/>
<feature type="binding site" evidence="12">
    <location>
        <position position="91"/>
    </location>
    <ligand>
        <name>GTP</name>
        <dbReference type="ChEBI" id="CHEBI:37565"/>
    </ligand>
</feature>
<feature type="binding site" evidence="12">
    <location>
        <position position="186"/>
    </location>
    <ligand>
        <name>S-adenosyl-L-methionine</name>
        <dbReference type="ChEBI" id="CHEBI:59789"/>
    </ligand>
</feature>
<evidence type="ECO:0000256" key="7">
    <source>
        <dbReference type="ARBA" id="ARBA00023014"/>
    </source>
</evidence>
<dbReference type="InterPro" id="IPR013483">
    <property type="entry name" value="MoaA"/>
</dbReference>
<keyword evidence="3 12" id="KW-0949">S-adenosyl-L-methionine</keyword>
<evidence type="ECO:0000256" key="12">
    <source>
        <dbReference type="HAMAP-Rule" id="MF_01225"/>
    </source>
</evidence>
<feature type="binding site" evidence="12">
    <location>
        <position position="255"/>
    </location>
    <ligand>
        <name>[4Fe-4S] cluster</name>
        <dbReference type="ChEBI" id="CHEBI:49883"/>
        <label>2</label>
        <note>4Fe-4S-substrate</note>
    </ligand>
</feature>
<dbReference type="InterPro" id="IPR050105">
    <property type="entry name" value="MoCo_biosynth_MoaA/MoaC"/>
</dbReference>
<dbReference type="InterPro" id="IPR000385">
    <property type="entry name" value="MoaA_NifB_PqqE_Fe-S-bd_CS"/>
</dbReference>
<keyword evidence="9 12" id="KW-0501">Molybdenum cofactor biosynthesis</keyword>
<dbReference type="GO" id="GO:1904047">
    <property type="term" value="F:S-adenosyl-L-methionine binding"/>
    <property type="evidence" value="ECO:0007669"/>
    <property type="project" value="UniProtKB-UniRule"/>
</dbReference>
<dbReference type="InterPro" id="IPR007197">
    <property type="entry name" value="rSAM"/>
</dbReference>
<dbReference type="InterPro" id="IPR013785">
    <property type="entry name" value="Aldolase_TIM"/>
</dbReference>
<organism evidence="15 16">
    <name type="scientific">Sulfuriroseicoccus oceanibius</name>
    <dbReference type="NCBI Taxonomy" id="2707525"/>
    <lineage>
        <taxon>Bacteria</taxon>
        <taxon>Pseudomonadati</taxon>
        <taxon>Verrucomicrobiota</taxon>
        <taxon>Verrucomicrobiia</taxon>
        <taxon>Verrucomicrobiales</taxon>
        <taxon>Verrucomicrobiaceae</taxon>
        <taxon>Sulfuriroseicoccus</taxon>
    </lineage>
</organism>
<name>A0A6B3LDK8_9BACT</name>
<feature type="binding site" evidence="12">
    <location>
        <begin position="257"/>
        <end position="259"/>
    </location>
    <ligand>
        <name>GTP</name>
        <dbReference type="ChEBI" id="CHEBI:37565"/>
    </ligand>
</feature>
<dbReference type="Gene3D" id="3.20.20.70">
    <property type="entry name" value="Aldolase class I"/>
    <property type="match status" value="1"/>
</dbReference>
<feature type="binding site" evidence="12">
    <location>
        <position position="59"/>
    </location>
    <ligand>
        <name>GTP</name>
        <dbReference type="ChEBI" id="CHEBI:37565"/>
    </ligand>
</feature>
<feature type="binding site" evidence="12">
    <location>
        <position position="115"/>
    </location>
    <ligand>
        <name>S-adenosyl-L-methionine</name>
        <dbReference type="ChEBI" id="CHEBI:59789"/>
    </ligand>
</feature>
<dbReference type="GO" id="GO:0051539">
    <property type="term" value="F:4 iron, 4 sulfur cluster binding"/>
    <property type="evidence" value="ECO:0007669"/>
    <property type="project" value="UniProtKB-UniRule"/>
</dbReference>
<dbReference type="InterPro" id="IPR006638">
    <property type="entry name" value="Elp3/MiaA/NifB-like_rSAM"/>
</dbReference>
<reference evidence="15 16" key="1">
    <citation type="submission" date="2020-12" db="EMBL/GenBank/DDBJ databases">
        <title>Sulforoseuscoccus oceanibium gen. nov., sp. nov., a representative of the phylum Verrucomicrobia with special cytoplasmic membrane, and proposal of Sulforoseuscoccusaceae fam. nov.</title>
        <authorList>
            <person name="Xi F."/>
        </authorList>
    </citation>
    <scope>NUCLEOTIDE SEQUENCE [LARGE SCALE GENOMIC DNA]</scope>
    <source>
        <strain evidence="15 16">T37</strain>
    </source>
</reference>
<feature type="binding site" evidence="12">
    <location>
        <position position="269"/>
    </location>
    <ligand>
        <name>[4Fe-4S] cluster</name>
        <dbReference type="ChEBI" id="CHEBI:49883"/>
        <label>2</label>
        <note>4Fe-4S-substrate</note>
    </ligand>
</feature>
<dbReference type="PROSITE" id="PS01305">
    <property type="entry name" value="MOAA_NIFB_PQQE"/>
    <property type="match status" value="1"/>
</dbReference>
<comment type="subunit">
    <text evidence="12">Monomer and homodimer.</text>
</comment>
<evidence type="ECO:0000256" key="13">
    <source>
        <dbReference type="SAM" id="MobiDB-lite"/>
    </source>
</evidence>
<dbReference type="InterPro" id="IPR010505">
    <property type="entry name" value="MoaA_twitch"/>
</dbReference>
<sequence length="329" mass="36179">MRDLRISVTDRCNLRCRYCMPAERFGRDHRFLPDDAVLTDDEIVRLAGIFVGLGTHKLRITGGEPLLRAGLPQLVARLTSRLPADGDLALTTNGTLLQKLAPRLRDAGLHRVTISLDALDPDIFSRLGGTSLEPKRVLAGINAALSAGLGVKINTVVKRDVNESQVVPLAKLAHDLHVPIRFIEFMDVGTTNGWNHHHVVPSAELIARLAEHFDLAKVHQPDLSETARRYHHTEAPESAEVGFISSVSEPFCRDCTRARLSADGKFFTCLFASGGHDLRSLLRIGADDAALTRTITGIWNARGDRYSEQRAHATPGDRHDKPEMSYIGG</sequence>
<dbReference type="UniPathway" id="UPA00344"/>
<comment type="cofactor">
    <cofactor evidence="12">
        <name>[4Fe-4S] cluster</name>
        <dbReference type="ChEBI" id="CHEBI:49883"/>
    </cofactor>
    <text evidence="12">Binds 2 [4Fe-4S] clusters. Binds 1 [4Fe-4S] cluster coordinated with 3 cysteines and an exchangeable S-adenosyl-L-methionine and 1 [4Fe-4S] cluster coordinated with 3 cysteines and the GTP-derived substrate.</text>
</comment>
<dbReference type="CDD" id="cd01335">
    <property type="entry name" value="Radical_SAM"/>
    <property type="match status" value="1"/>
</dbReference>
<dbReference type="NCBIfam" id="TIGR02666">
    <property type="entry name" value="moaA"/>
    <property type="match status" value="1"/>
</dbReference>
<keyword evidence="4 12" id="KW-0479">Metal-binding</keyword>
<keyword evidence="8 12" id="KW-0342">GTP-binding</keyword>
<evidence type="ECO:0000259" key="14">
    <source>
        <dbReference type="PROSITE" id="PS51918"/>
    </source>
</evidence>